<evidence type="ECO:0000259" key="2">
    <source>
        <dbReference type="SMART" id="SM00563"/>
    </source>
</evidence>
<dbReference type="NCBIfam" id="NF010621">
    <property type="entry name" value="PRK14014.1"/>
    <property type="match status" value="1"/>
</dbReference>
<dbReference type="OrthoDB" id="319710at2"/>
<protein>
    <submittedName>
        <fullName evidence="3">Probable acyltransferase yihG</fullName>
    </submittedName>
</protein>
<dbReference type="EMBL" id="BAEN01000076">
    <property type="protein sequence ID" value="GAC16977.1"/>
    <property type="molecule type" value="Genomic_DNA"/>
</dbReference>
<dbReference type="SMART" id="SM00563">
    <property type="entry name" value="PlsC"/>
    <property type="match status" value="1"/>
</dbReference>
<evidence type="ECO:0000313" key="4">
    <source>
        <dbReference type="Proteomes" id="UP000006334"/>
    </source>
</evidence>
<evidence type="ECO:0000313" key="3">
    <source>
        <dbReference type="EMBL" id="GAC16977.1"/>
    </source>
</evidence>
<gene>
    <name evidence="3" type="primary">yihG</name>
    <name evidence="3" type="ORF">GLIP_4366</name>
</gene>
<dbReference type="AlphaFoldDB" id="K6YFP6"/>
<keyword evidence="3" id="KW-0012">Acyltransferase</keyword>
<accession>K6YFP6</accession>
<dbReference type="GO" id="GO:0016746">
    <property type="term" value="F:acyltransferase activity"/>
    <property type="evidence" value="ECO:0007669"/>
    <property type="project" value="UniProtKB-KW"/>
</dbReference>
<keyword evidence="1" id="KW-0812">Transmembrane</keyword>
<dbReference type="Pfam" id="PF01553">
    <property type="entry name" value="Acyltransferase"/>
    <property type="match status" value="1"/>
</dbReference>
<organism evidence="3 4">
    <name type="scientific">Aliiglaciecola lipolytica E3</name>
    <dbReference type="NCBI Taxonomy" id="1127673"/>
    <lineage>
        <taxon>Bacteria</taxon>
        <taxon>Pseudomonadati</taxon>
        <taxon>Pseudomonadota</taxon>
        <taxon>Gammaproteobacteria</taxon>
        <taxon>Alteromonadales</taxon>
        <taxon>Alteromonadaceae</taxon>
        <taxon>Aliiglaciecola</taxon>
    </lineage>
</organism>
<keyword evidence="1" id="KW-0472">Membrane</keyword>
<feature type="domain" description="Phospholipid/glycerol acyltransferase" evidence="2">
    <location>
        <begin position="89"/>
        <end position="231"/>
    </location>
</feature>
<feature type="transmembrane region" description="Helical" evidence="1">
    <location>
        <begin position="88"/>
        <end position="110"/>
    </location>
</feature>
<dbReference type="SUPFAM" id="SSF69593">
    <property type="entry name" value="Glycerol-3-phosphate (1)-acyltransferase"/>
    <property type="match status" value="1"/>
</dbReference>
<dbReference type="PANTHER" id="PTHR10983">
    <property type="entry name" value="1-ACYLGLYCEROL-3-PHOSPHATE ACYLTRANSFERASE-RELATED"/>
    <property type="match status" value="1"/>
</dbReference>
<feature type="transmembrane region" description="Helical" evidence="1">
    <location>
        <begin position="122"/>
        <end position="141"/>
    </location>
</feature>
<dbReference type="STRING" id="1127673.GLIP_4366"/>
<dbReference type="CDD" id="cd07990">
    <property type="entry name" value="LPLAT_LCLAT1-like"/>
    <property type="match status" value="1"/>
</dbReference>
<feature type="transmembrane region" description="Helical" evidence="1">
    <location>
        <begin position="51"/>
        <end position="68"/>
    </location>
</feature>
<comment type="caution">
    <text evidence="3">The sequence shown here is derived from an EMBL/GenBank/DDBJ whole genome shotgun (WGS) entry which is preliminary data.</text>
</comment>
<proteinExistence type="predicted"/>
<dbReference type="RefSeq" id="WP_008846779.1">
    <property type="nucleotide sequence ID" value="NZ_BAEN01000076.1"/>
</dbReference>
<keyword evidence="1" id="KW-1133">Transmembrane helix</keyword>
<keyword evidence="3" id="KW-0808">Transferase</keyword>
<reference evidence="3 4" key="1">
    <citation type="journal article" date="2017" name="Antonie Van Leeuwenhoek">
        <title>Rhizobium rhizosphaerae sp. nov., a novel species isolated from rice rhizosphere.</title>
        <authorList>
            <person name="Zhao J.J."/>
            <person name="Zhang J."/>
            <person name="Zhang R.J."/>
            <person name="Zhang C.W."/>
            <person name="Yin H.Q."/>
            <person name="Zhang X.X."/>
        </authorList>
    </citation>
    <scope>NUCLEOTIDE SEQUENCE [LARGE SCALE GENOMIC DNA]</scope>
    <source>
        <strain evidence="3 4">E3</strain>
    </source>
</reference>
<dbReference type="Proteomes" id="UP000006334">
    <property type="component" value="Unassembled WGS sequence"/>
</dbReference>
<feature type="transmembrane region" description="Helical" evidence="1">
    <location>
        <begin position="20"/>
        <end position="39"/>
    </location>
</feature>
<name>K6YFP6_9ALTE</name>
<dbReference type="eggNOG" id="COG0204">
    <property type="taxonomic scope" value="Bacteria"/>
</dbReference>
<keyword evidence="4" id="KW-1185">Reference proteome</keyword>
<dbReference type="GO" id="GO:0005886">
    <property type="term" value="C:plasma membrane"/>
    <property type="evidence" value="ECO:0007669"/>
    <property type="project" value="TreeGrafter"/>
</dbReference>
<evidence type="ECO:0000256" key="1">
    <source>
        <dbReference type="SAM" id="Phobius"/>
    </source>
</evidence>
<dbReference type="InterPro" id="IPR002123">
    <property type="entry name" value="Plipid/glycerol_acylTrfase"/>
</dbReference>
<sequence>MLSFIPAFLMFPLHFTLQMLNLSFWAVLIIILGLVKFLLPFKWVAKVLSPIMHFMMFAFGIISVKLIRMTNKVQWDCKVNGELSKNSWYLMMPNHLSYLDIILLIEFAASRIPAPKFFLKKELIWLPFVGLGAWALGMPFMQRYSRDFVAKNPHLKGKDIETTRKYCKKFQSTPTTVINFVEGSRFTPQKRQAKSSQYHNLLPPKAGGVAFTLAAMGEQFTNILDVTILYPENSKHPMMDMLSGRLTHVFVQIDVLPVTEEVIGDYFNDDEFKGRFQLWLNSVWSNKDKFISQLGSTK</sequence>
<dbReference type="PANTHER" id="PTHR10983:SF15">
    <property type="entry name" value="ACYLTRANSFERASE YIHG-RELATED"/>
    <property type="match status" value="1"/>
</dbReference>